<dbReference type="Pfam" id="PF13602">
    <property type="entry name" value="ADH_zinc_N_2"/>
    <property type="match status" value="1"/>
</dbReference>
<evidence type="ECO:0000313" key="4">
    <source>
        <dbReference type="RefSeq" id="XP_014674131.1"/>
    </source>
</evidence>
<dbReference type="CDD" id="cd08275">
    <property type="entry name" value="MDR3"/>
    <property type="match status" value="1"/>
</dbReference>
<dbReference type="SUPFAM" id="SSF51735">
    <property type="entry name" value="NAD(P)-binding Rossmann-fold domains"/>
    <property type="match status" value="1"/>
</dbReference>
<dbReference type="RefSeq" id="XP_014674131.1">
    <property type="nucleotide sequence ID" value="XM_014818645.1"/>
</dbReference>
<protein>
    <submittedName>
        <fullName evidence="4">Synaptic vesicle membrane protein VAT-1 homolog</fullName>
    </submittedName>
</protein>
<dbReference type="Proteomes" id="UP000695022">
    <property type="component" value="Unplaced"/>
</dbReference>
<dbReference type="InterPro" id="IPR052100">
    <property type="entry name" value="SV-ATPase_mito-regulator"/>
</dbReference>
<evidence type="ECO:0000313" key="3">
    <source>
        <dbReference type="Proteomes" id="UP000695022"/>
    </source>
</evidence>
<dbReference type="GeneID" id="106814345"/>
<dbReference type="PANTHER" id="PTHR44054:SF1">
    <property type="entry name" value="SYNAPTIC VESICLE MEMBRANE PROTEIN VAT-1 HOMOLOG"/>
    <property type="match status" value="1"/>
</dbReference>
<reference evidence="4" key="1">
    <citation type="submission" date="2025-08" db="UniProtKB">
        <authorList>
            <consortium name="RefSeq"/>
        </authorList>
    </citation>
    <scope>IDENTIFICATION</scope>
</reference>
<gene>
    <name evidence="4" type="primary">LOC106814345</name>
</gene>
<dbReference type="SUPFAM" id="SSF50129">
    <property type="entry name" value="GroES-like"/>
    <property type="match status" value="1"/>
</dbReference>
<keyword evidence="3" id="KW-1185">Reference proteome</keyword>
<proteinExistence type="predicted"/>
<sequence>MAAEVSPVSTPTKKTTDNFVKSIVLTGTGGYDKLQIKYGPKPVPKAGELIVRVKACGLNFAELGVRQGLYDRPIKPPCVLGLEASGIVEELGEGVSEFKVGDRVLCMKDFGLWTELVAIREEQCFAMPDGMSFEEGAALPVNYVTAYLMLFEFGNLKRGKSVLIHMAAGVDIVLDPLSGTDAVKGFQLLKPMGKIIHFGMANMVRGEVRSIFSVAKTWWQMNSISPMELISKNKAICGFHMGHLTGEMELLRSTMLEILDLYKMGKIKPKIDSIWPFEQVGRAMAQMHDRKNIGKCILSPDSPADADVPMATNSILEARQSVEEADSH</sequence>
<name>A0ABM1EPL0_PRICU</name>
<feature type="domain" description="Enoyl reductase (ER)" evidence="2">
    <location>
        <begin position="29"/>
        <end position="298"/>
    </location>
</feature>
<dbReference type="Gene3D" id="3.90.180.10">
    <property type="entry name" value="Medium-chain alcohol dehydrogenases, catalytic domain"/>
    <property type="match status" value="2"/>
</dbReference>
<accession>A0ABM1EPL0</accession>
<dbReference type="Pfam" id="PF08240">
    <property type="entry name" value="ADH_N"/>
    <property type="match status" value="1"/>
</dbReference>
<evidence type="ECO:0000259" key="2">
    <source>
        <dbReference type="SMART" id="SM00829"/>
    </source>
</evidence>
<evidence type="ECO:0000256" key="1">
    <source>
        <dbReference type="ARBA" id="ARBA00023002"/>
    </source>
</evidence>
<dbReference type="PANTHER" id="PTHR44054">
    <property type="entry name" value="SYNAPTIC VESICLE MEMBRANE PROTEIN VAT-1 HOMOLOG-LIKE"/>
    <property type="match status" value="1"/>
</dbReference>
<keyword evidence="1" id="KW-0560">Oxidoreductase</keyword>
<dbReference type="InterPro" id="IPR011032">
    <property type="entry name" value="GroES-like_sf"/>
</dbReference>
<organism evidence="3 4">
    <name type="scientific">Priapulus caudatus</name>
    <name type="common">Priapulid worm</name>
    <dbReference type="NCBI Taxonomy" id="37621"/>
    <lineage>
        <taxon>Eukaryota</taxon>
        <taxon>Metazoa</taxon>
        <taxon>Ecdysozoa</taxon>
        <taxon>Scalidophora</taxon>
        <taxon>Priapulida</taxon>
        <taxon>Priapulimorpha</taxon>
        <taxon>Priapulimorphida</taxon>
        <taxon>Priapulidae</taxon>
        <taxon>Priapulus</taxon>
    </lineage>
</organism>
<dbReference type="SMART" id="SM00829">
    <property type="entry name" value="PKS_ER"/>
    <property type="match status" value="1"/>
</dbReference>
<dbReference type="InterPro" id="IPR020843">
    <property type="entry name" value="ER"/>
</dbReference>
<dbReference type="InterPro" id="IPR036291">
    <property type="entry name" value="NAD(P)-bd_dom_sf"/>
</dbReference>
<dbReference type="InterPro" id="IPR013154">
    <property type="entry name" value="ADH-like_N"/>
</dbReference>